<name>A0A0F9PE37_9ZZZZ</name>
<dbReference type="InterPro" id="IPR047187">
    <property type="entry name" value="SF1_C_Upf1"/>
</dbReference>
<reference evidence="2" key="1">
    <citation type="journal article" date="2015" name="Nature">
        <title>Complex archaea that bridge the gap between prokaryotes and eukaryotes.</title>
        <authorList>
            <person name="Spang A."/>
            <person name="Saw J.H."/>
            <person name="Jorgensen S.L."/>
            <person name="Zaremba-Niedzwiedzka K."/>
            <person name="Martijn J."/>
            <person name="Lind A.E."/>
            <person name="van Eijk R."/>
            <person name="Schleper C."/>
            <person name="Guy L."/>
            <person name="Ettema T.J."/>
        </authorList>
    </citation>
    <scope>NUCLEOTIDE SEQUENCE</scope>
</reference>
<evidence type="ECO:0000259" key="1">
    <source>
        <dbReference type="Pfam" id="PF13087"/>
    </source>
</evidence>
<sequence>MSINQQASTSLQNYIQNSTLFGNQTDAFNFISNSGSLLNNIQLPQRNLNIEGFSITGPPGTGKTFVICVGTLAFCLNSVTNRVLICTKTNAASHRIIDGFLKIFNHLNLNQFQTNFLVRLANDNNQRNSFPNYIQIYSHSPYHPTNVRVQSINMREHEEYIRNTRIWVGTIYQGEKFLRRVRISPNLVLFDEASQLNPPEVSLVLSRCNRLNSVGFIGDPHQLSPIGNIDRLTRDIMSYLTGLIPHIPQRINRTTTLNYQMRMNPTIAELSFAFGRYTIQIHNHPNTQNEFLSNSSNFTPPKSISQNLNDILESNNVVIILDTTPLGTLASSQTALGTSQFNPIEAEIATAIWNLLRLSYPNLDQNQIKIIFPYRAQRFQFPNPIFQNAGTVDKFQGQEAQVVILSLVKSDILGSSEFPGDQNRLNVSLSRAKKKLIIIGNRRALTSTNPQSFNPIFNFPTSRNNAVFISVNNNLMTELQNYT</sequence>
<dbReference type="SUPFAM" id="SSF52540">
    <property type="entry name" value="P-loop containing nucleoside triphosphate hydrolases"/>
    <property type="match status" value="1"/>
</dbReference>
<dbReference type="PANTHER" id="PTHR10887">
    <property type="entry name" value="DNA2/NAM7 HELICASE FAMILY"/>
    <property type="match status" value="1"/>
</dbReference>
<dbReference type="PANTHER" id="PTHR10887:SF495">
    <property type="entry name" value="HELICASE SENATAXIN ISOFORM X1-RELATED"/>
    <property type="match status" value="1"/>
</dbReference>
<dbReference type="CDD" id="cd18808">
    <property type="entry name" value="SF1_C_Upf1"/>
    <property type="match status" value="1"/>
</dbReference>
<dbReference type="Pfam" id="PF13245">
    <property type="entry name" value="AAA_19"/>
    <property type="match status" value="1"/>
</dbReference>
<organism evidence="2">
    <name type="scientific">marine sediment metagenome</name>
    <dbReference type="NCBI Taxonomy" id="412755"/>
    <lineage>
        <taxon>unclassified sequences</taxon>
        <taxon>metagenomes</taxon>
        <taxon>ecological metagenomes</taxon>
    </lineage>
</organism>
<dbReference type="InterPro" id="IPR027417">
    <property type="entry name" value="P-loop_NTPase"/>
</dbReference>
<dbReference type="Pfam" id="PF13087">
    <property type="entry name" value="AAA_12"/>
    <property type="match status" value="1"/>
</dbReference>
<proteinExistence type="predicted"/>
<evidence type="ECO:0000313" key="2">
    <source>
        <dbReference type="EMBL" id="KKN28404.1"/>
    </source>
</evidence>
<dbReference type="InterPro" id="IPR041679">
    <property type="entry name" value="DNA2/NAM7-like_C"/>
</dbReference>
<dbReference type="Gene3D" id="3.40.50.300">
    <property type="entry name" value="P-loop containing nucleotide triphosphate hydrolases"/>
    <property type="match status" value="2"/>
</dbReference>
<feature type="domain" description="DNA2/NAM7 helicase-like C-terminal" evidence="1">
    <location>
        <begin position="252"/>
        <end position="442"/>
    </location>
</feature>
<comment type="caution">
    <text evidence="2">The sequence shown here is derived from an EMBL/GenBank/DDBJ whole genome shotgun (WGS) entry which is preliminary data.</text>
</comment>
<accession>A0A0F9PE37</accession>
<dbReference type="InterPro" id="IPR045055">
    <property type="entry name" value="DNA2/NAM7-like"/>
</dbReference>
<protein>
    <recommendedName>
        <fullName evidence="1">DNA2/NAM7 helicase-like C-terminal domain-containing protein</fullName>
    </recommendedName>
</protein>
<dbReference type="EMBL" id="LAZR01002567">
    <property type="protein sequence ID" value="KKN28404.1"/>
    <property type="molecule type" value="Genomic_DNA"/>
</dbReference>
<dbReference type="AlphaFoldDB" id="A0A0F9PE37"/>
<gene>
    <name evidence="2" type="ORF">LCGC14_0854590</name>
</gene>